<dbReference type="Proteomes" id="UP000234560">
    <property type="component" value="Chromosome"/>
</dbReference>
<dbReference type="AlphaFoldDB" id="A0AAF0YWK2"/>
<organism evidence="9 10">
    <name type="scientific">Corynebacterium pyruviciproducens</name>
    <dbReference type="NCBI Taxonomy" id="598660"/>
    <lineage>
        <taxon>Bacteria</taxon>
        <taxon>Bacillati</taxon>
        <taxon>Actinomycetota</taxon>
        <taxon>Actinomycetes</taxon>
        <taxon>Mycobacteriales</taxon>
        <taxon>Corynebacteriaceae</taxon>
        <taxon>Corynebacterium</taxon>
    </lineage>
</organism>
<dbReference type="PANTHER" id="PTHR30472">
    <property type="entry name" value="FERRIC ENTEROBACTIN TRANSPORT SYSTEM PERMEASE PROTEIN"/>
    <property type="match status" value="1"/>
</dbReference>
<feature type="transmembrane region" description="Helical" evidence="8">
    <location>
        <begin position="325"/>
        <end position="345"/>
    </location>
</feature>
<feature type="transmembrane region" description="Helical" evidence="8">
    <location>
        <begin position="209"/>
        <end position="235"/>
    </location>
</feature>
<evidence type="ECO:0000313" key="9">
    <source>
        <dbReference type="EMBL" id="WOT02528.1"/>
    </source>
</evidence>
<comment type="similarity">
    <text evidence="2">Belongs to the binding-protein-dependent transport system permease family. FecCD subfamily.</text>
</comment>
<feature type="transmembrane region" description="Helical" evidence="8">
    <location>
        <begin position="20"/>
        <end position="40"/>
    </location>
</feature>
<keyword evidence="3" id="KW-0813">Transport</keyword>
<comment type="subcellular location">
    <subcellularLocation>
        <location evidence="1">Cell membrane</location>
        <topology evidence="1">Multi-pass membrane protein</topology>
    </subcellularLocation>
</comment>
<keyword evidence="7 8" id="KW-0472">Membrane</keyword>
<feature type="transmembrane region" description="Helical" evidence="8">
    <location>
        <begin position="255"/>
        <end position="283"/>
    </location>
</feature>
<reference evidence="9" key="2">
    <citation type="submission" date="2023-10" db="EMBL/GenBank/DDBJ databases">
        <authorList>
            <person name="Choi B."/>
        </authorList>
    </citation>
    <scope>NUCLEOTIDE SEQUENCE</scope>
    <source>
        <strain evidence="9">UMB0763</strain>
    </source>
</reference>
<dbReference type="CDD" id="cd06550">
    <property type="entry name" value="TM_ABC_iron-siderophores_like"/>
    <property type="match status" value="1"/>
</dbReference>
<dbReference type="GO" id="GO:0033214">
    <property type="term" value="P:siderophore-iron import into cell"/>
    <property type="evidence" value="ECO:0007669"/>
    <property type="project" value="TreeGrafter"/>
</dbReference>
<evidence type="ECO:0000256" key="4">
    <source>
        <dbReference type="ARBA" id="ARBA00022475"/>
    </source>
</evidence>
<evidence type="ECO:0000256" key="6">
    <source>
        <dbReference type="ARBA" id="ARBA00022989"/>
    </source>
</evidence>
<reference evidence="9" key="1">
    <citation type="submission" date="2017-12" db="EMBL/GenBank/DDBJ databases">
        <authorList>
            <person name="Thomas-White K."/>
            <person name="Wolfe A.J."/>
        </authorList>
    </citation>
    <scope>NUCLEOTIDE SEQUENCE</scope>
    <source>
        <strain evidence="9">UMB0763</strain>
    </source>
</reference>
<feature type="transmembrane region" description="Helical" evidence="8">
    <location>
        <begin position="46"/>
        <end position="63"/>
    </location>
</feature>
<evidence type="ECO:0000313" key="10">
    <source>
        <dbReference type="Proteomes" id="UP000234560"/>
    </source>
</evidence>
<dbReference type="Gene3D" id="1.10.3470.10">
    <property type="entry name" value="ABC transporter involved in vitamin B12 uptake, BtuC"/>
    <property type="match status" value="1"/>
</dbReference>
<feature type="transmembrane region" description="Helical" evidence="8">
    <location>
        <begin position="111"/>
        <end position="131"/>
    </location>
</feature>
<evidence type="ECO:0000256" key="7">
    <source>
        <dbReference type="ARBA" id="ARBA00023136"/>
    </source>
</evidence>
<gene>
    <name evidence="9" type="ORF">CYJ47_01795</name>
</gene>
<keyword evidence="6 8" id="KW-1133">Transmembrane helix</keyword>
<dbReference type="FunFam" id="1.10.3470.10:FF:000001">
    <property type="entry name" value="Vitamin B12 ABC transporter permease BtuC"/>
    <property type="match status" value="1"/>
</dbReference>
<feature type="transmembrane region" description="Helical" evidence="8">
    <location>
        <begin position="138"/>
        <end position="159"/>
    </location>
</feature>
<evidence type="ECO:0000256" key="3">
    <source>
        <dbReference type="ARBA" id="ARBA00022448"/>
    </source>
</evidence>
<dbReference type="GO" id="GO:0005886">
    <property type="term" value="C:plasma membrane"/>
    <property type="evidence" value="ECO:0007669"/>
    <property type="project" value="UniProtKB-SubCell"/>
</dbReference>
<evidence type="ECO:0000256" key="8">
    <source>
        <dbReference type="SAM" id="Phobius"/>
    </source>
</evidence>
<name>A0AAF0YWK2_9CORY</name>
<evidence type="ECO:0000256" key="1">
    <source>
        <dbReference type="ARBA" id="ARBA00004651"/>
    </source>
</evidence>
<keyword evidence="4" id="KW-1003">Cell membrane</keyword>
<sequence length="351" mass="35628">MPTSSADPRHSVETNSAKRWMRVAIIGLVALATPFIAIIAGPADVTLGQVVGVIASHIPGIPIEITWNRNIDAIVWTTRLPRSLLALGVGAVLGVSGVVLQAVARNALAEPYVLGISSGAGAGCTIALLVLGISSTTGVGIFAFAGAVGTLAIVVGLTGRSPNPLRLVLAGLAVGFSLQAVTNLVIFTSGRPEANQAIMFWMLGSLGRATWRTALTMVAVAVALTVLLVVCSPLVDALSTGDRTAQGVGVNPGRLRVALLVPVSAAVALAVSFSGAIGFVGLIIPHLMRRWTGHAHRALVCSSALAGAGFLTLTDTVGRVVAAPMELPIGVVTGLIGGPFLAYALTKGRLG</sequence>
<feature type="transmembrane region" description="Helical" evidence="8">
    <location>
        <begin position="295"/>
        <end position="313"/>
    </location>
</feature>
<accession>A0AAF0YWK2</accession>
<keyword evidence="5 8" id="KW-0812">Transmembrane</keyword>
<dbReference type="EMBL" id="CP136958">
    <property type="protein sequence ID" value="WOT02528.1"/>
    <property type="molecule type" value="Genomic_DNA"/>
</dbReference>
<dbReference type="GO" id="GO:0022857">
    <property type="term" value="F:transmembrane transporter activity"/>
    <property type="evidence" value="ECO:0007669"/>
    <property type="project" value="InterPro"/>
</dbReference>
<feature type="transmembrane region" description="Helical" evidence="8">
    <location>
        <begin position="84"/>
        <end position="105"/>
    </location>
</feature>
<evidence type="ECO:0000256" key="5">
    <source>
        <dbReference type="ARBA" id="ARBA00022692"/>
    </source>
</evidence>
<protein>
    <submittedName>
        <fullName evidence="9">Iron ABC transporter permease</fullName>
    </submittedName>
</protein>
<dbReference type="KEGG" id="cpyr:CYJ47_01795"/>
<dbReference type="InterPro" id="IPR000522">
    <property type="entry name" value="ABC_transptr_permease_BtuC"/>
</dbReference>
<feature type="transmembrane region" description="Helical" evidence="8">
    <location>
        <begin position="165"/>
        <end position="188"/>
    </location>
</feature>
<dbReference type="InterPro" id="IPR037294">
    <property type="entry name" value="ABC_BtuC-like"/>
</dbReference>
<dbReference type="PANTHER" id="PTHR30472:SF67">
    <property type="entry name" value="PERMEASE OF ABC TRANSPORTER-RELATED"/>
    <property type="match status" value="1"/>
</dbReference>
<dbReference type="SUPFAM" id="SSF81345">
    <property type="entry name" value="ABC transporter involved in vitamin B12 uptake, BtuC"/>
    <property type="match status" value="1"/>
</dbReference>
<dbReference type="Pfam" id="PF01032">
    <property type="entry name" value="FecCD"/>
    <property type="match status" value="1"/>
</dbReference>
<evidence type="ECO:0000256" key="2">
    <source>
        <dbReference type="ARBA" id="ARBA00007935"/>
    </source>
</evidence>
<proteinExistence type="inferred from homology"/>